<evidence type="ECO:0000259" key="5">
    <source>
        <dbReference type="Pfam" id="PF02896"/>
    </source>
</evidence>
<name>A0ABU7FNM6_9ACTN</name>
<dbReference type="RefSeq" id="WP_329509975.1">
    <property type="nucleotide sequence ID" value="NZ_BAAAYZ010000061.1"/>
</dbReference>
<dbReference type="InterPro" id="IPR015813">
    <property type="entry name" value="Pyrv/PenolPyrv_kinase-like_dom"/>
</dbReference>
<dbReference type="InterPro" id="IPR000121">
    <property type="entry name" value="PEP_util_C"/>
</dbReference>
<accession>A0ABU7FNM6</accession>
<evidence type="ECO:0000256" key="2">
    <source>
        <dbReference type="ARBA" id="ARBA00022741"/>
    </source>
</evidence>
<comment type="caution">
    <text evidence="6">The sequence shown here is derived from an EMBL/GenBank/DDBJ whole genome shotgun (WGS) entry which is preliminary data.</text>
</comment>
<dbReference type="InterPro" id="IPR023151">
    <property type="entry name" value="PEP_util_CS"/>
</dbReference>
<evidence type="ECO:0000256" key="4">
    <source>
        <dbReference type="SAM" id="MobiDB-lite"/>
    </source>
</evidence>
<dbReference type="PANTHER" id="PTHR43030:SF1">
    <property type="entry name" value="PHOSPHOENOLPYRUVATE SYNTHASE"/>
    <property type="match status" value="1"/>
</dbReference>
<proteinExistence type="inferred from homology"/>
<evidence type="ECO:0000313" key="6">
    <source>
        <dbReference type="EMBL" id="MED7825565.1"/>
    </source>
</evidence>
<dbReference type="PANTHER" id="PTHR43030">
    <property type="entry name" value="PHOSPHOENOLPYRUVATE SYNTHASE"/>
    <property type="match status" value="1"/>
</dbReference>
<dbReference type="Pfam" id="PF02896">
    <property type="entry name" value="PEP-utilizers_C"/>
    <property type="match status" value="1"/>
</dbReference>
<reference evidence="6" key="1">
    <citation type="submission" date="2024-01" db="EMBL/GenBank/DDBJ databases">
        <title>First draft genome sequence data of TA4-1, the type strain of Gram-positive actinobacterium Streptomyces chiangmaiensis.</title>
        <authorList>
            <person name="Yasawong M."/>
            <person name="Nantapong N."/>
        </authorList>
    </citation>
    <scope>NUCLEOTIDE SEQUENCE</scope>
    <source>
        <strain evidence="6">TA4-1</strain>
    </source>
</reference>
<protein>
    <submittedName>
        <fullName evidence="6">PEP-binding protein</fullName>
    </submittedName>
</protein>
<dbReference type="PROSITE" id="PS00742">
    <property type="entry name" value="PEP_ENZYMES_2"/>
    <property type="match status" value="1"/>
</dbReference>
<feature type="compositionally biased region" description="Low complexity" evidence="4">
    <location>
        <begin position="136"/>
        <end position="152"/>
    </location>
</feature>
<dbReference type="SUPFAM" id="SSF51621">
    <property type="entry name" value="Phosphoenolpyruvate/pyruvate domain"/>
    <property type="match status" value="1"/>
</dbReference>
<dbReference type="Proteomes" id="UP001333996">
    <property type="component" value="Unassembled WGS sequence"/>
</dbReference>
<dbReference type="InterPro" id="IPR006319">
    <property type="entry name" value="PEP_synth"/>
</dbReference>
<sequence length="152" mass="16517">MADYGLVRGRNDLEAYVMAEIPSNIILAADFSDRFDGFSIGSNDLTQLTLGVDRDSEQLRALFNERDPAVTTSIQTLIDVAHLKRRKVGLCGQRPSDDPDFARLLVDAAIDSVSVTPDSFLFVKDNVAAAEKTRRSAATAAAAPRHPASRQP</sequence>
<dbReference type="EMBL" id="JAYWVC010000114">
    <property type="protein sequence ID" value="MED7825565.1"/>
    <property type="molecule type" value="Genomic_DNA"/>
</dbReference>
<keyword evidence="7" id="KW-1185">Reference proteome</keyword>
<keyword evidence="2" id="KW-0547">Nucleotide-binding</keyword>
<organism evidence="6 7">
    <name type="scientific">Streptomyces chiangmaiensis</name>
    <dbReference type="NCBI Taxonomy" id="766497"/>
    <lineage>
        <taxon>Bacteria</taxon>
        <taxon>Bacillati</taxon>
        <taxon>Actinomycetota</taxon>
        <taxon>Actinomycetes</taxon>
        <taxon>Kitasatosporales</taxon>
        <taxon>Streptomycetaceae</taxon>
        <taxon>Streptomyces</taxon>
    </lineage>
</organism>
<evidence type="ECO:0000256" key="3">
    <source>
        <dbReference type="ARBA" id="ARBA00022840"/>
    </source>
</evidence>
<dbReference type="PRINTS" id="PR01736">
    <property type="entry name" value="PHPHTRNFRASE"/>
</dbReference>
<feature type="region of interest" description="Disordered" evidence="4">
    <location>
        <begin position="133"/>
        <end position="152"/>
    </location>
</feature>
<evidence type="ECO:0000256" key="1">
    <source>
        <dbReference type="ARBA" id="ARBA00007837"/>
    </source>
</evidence>
<gene>
    <name evidence="6" type="ORF">VXC91_27200</name>
</gene>
<dbReference type="Gene3D" id="3.20.20.60">
    <property type="entry name" value="Phosphoenolpyruvate-binding domains"/>
    <property type="match status" value="1"/>
</dbReference>
<feature type="domain" description="PEP-utilising enzyme C-terminal" evidence="5">
    <location>
        <begin position="10"/>
        <end position="130"/>
    </location>
</feature>
<evidence type="ECO:0000313" key="7">
    <source>
        <dbReference type="Proteomes" id="UP001333996"/>
    </source>
</evidence>
<keyword evidence="3" id="KW-0067">ATP-binding</keyword>
<dbReference type="InterPro" id="IPR040442">
    <property type="entry name" value="Pyrv_kinase-like_dom_sf"/>
</dbReference>
<comment type="similarity">
    <text evidence="1">Belongs to the PEP-utilizing enzyme family.</text>
</comment>